<evidence type="ECO:0000256" key="4">
    <source>
        <dbReference type="PROSITE-ProRule" id="PRU00023"/>
    </source>
</evidence>
<sequence>MPRWTPKEAEAALLRAIATDDYFTACESIRRGAPPNAEVSQGWTALLRCVAGRDTGRVQALIKLGVDVNHMSSKGLGQTPLVLAVSLNDLAMVRALLEHGADVNKENACALSPLTMALQLGRIDTMATYLVETACARVDDPNADGHTPLALCVVKFDLGLSCAQFLIRHGAQATNELVQLSTQKRKHTLRRYFEEQLFANRTRNPQTFSDHDERKVKDNFIRSHEEDRILEAIRKGQLSPDHQTSQGETALAFAVQHDRCLFILELVKLGATIDLQSETHGISALHEACRRGRFLAARLLLHILHADPDVLTSDGLSPLMLAAQHGHIEVVRLLLGVRAFARYKLPSGLNAKLVALGARRHDILHLLEAFEQDVGSCILGSYYAPAEKADMLFLASQEALVQDYCRKASFYPKPGGDPHRRLVDLLRQLQLAELLIDVLDEPEKGIREAVALLAAQKRAHAPHKHDVGGQVGLQAVPTLLCLVRGSLILGRAREARRFALAAVQECLVLDQANGSILLDTLNEASRLLVSAALEAERQGLLACKSCNWQLATAQEPHAGEFGNTAGPMCKFCRDVPLIDAVMPQTLEVYGTFLRTPILACIPPILRKSICEELNRGPRCFEPAVQVVMDRLYATVYPKFVRAQWRKHAGFKYVADRFMMEDPLVAASVLRIQRWKRRITTSAIKSWLLPLGGMSKLRVLSIGRNNLKRFEKLEENAETLTEIWASYNQISTLDGLAGLPKLEVLYLSNNSIKDWSELEKLAACTQLKDVLLVGNPIYDDVTPEEARIKVLQHMSANKALVKIDNVLIKPKEREEAASG</sequence>
<dbReference type="PANTHER" id="PTHR24173:SF74">
    <property type="entry name" value="ANKYRIN REPEAT DOMAIN-CONTAINING PROTEIN 16"/>
    <property type="match status" value="1"/>
</dbReference>
<evidence type="ECO:0000256" key="2">
    <source>
        <dbReference type="ARBA" id="ARBA00022737"/>
    </source>
</evidence>
<dbReference type="InterPro" id="IPR036770">
    <property type="entry name" value="Ankyrin_rpt-contain_sf"/>
</dbReference>
<dbReference type="AlphaFoldDB" id="A0A2R5GE88"/>
<protein>
    <submittedName>
        <fullName evidence="5">Ankyrin repeat domain-containing protein 54</fullName>
    </submittedName>
</protein>
<dbReference type="InterPro" id="IPR032675">
    <property type="entry name" value="LRR_dom_sf"/>
</dbReference>
<evidence type="ECO:0000313" key="6">
    <source>
        <dbReference type="Proteomes" id="UP000241890"/>
    </source>
</evidence>
<keyword evidence="3 4" id="KW-0040">ANK repeat</keyword>
<dbReference type="PROSITE" id="PS51450">
    <property type="entry name" value="LRR"/>
    <property type="match status" value="2"/>
</dbReference>
<dbReference type="SUPFAM" id="SSF52058">
    <property type="entry name" value="L domain-like"/>
    <property type="match status" value="1"/>
</dbReference>
<dbReference type="Gene3D" id="3.80.10.10">
    <property type="entry name" value="Ribonuclease Inhibitor"/>
    <property type="match status" value="1"/>
</dbReference>
<dbReference type="InParanoid" id="A0A2R5GE88"/>
<dbReference type="PROSITE" id="PS50297">
    <property type="entry name" value="ANK_REP_REGION"/>
    <property type="match status" value="2"/>
</dbReference>
<accession>A0A2R5GE88</accession>
<gene>
    <name evidence="5" type="ORF">FCC1311_042712</name>
</gene>
<dbReference type="Pfam" id="PF12796">
    <property type="entry name" value="Ank_2"/>
    <property type="match status" value="2"/>
</dbReference>
<dbReference type="Pfam" id="PF12799">
    <property type="entry name" value="LRR_4"/>
    <property type="match status" value="1"/>
</dbReference>
<dbReference type="Proteomes" id="UP000241890">
    <property type="component" value="Unassembled WGS sequence"/>
</dbReference>
<evidence type="ECO:0000313" key="5">
    <source>
        <dbReference type="EMBL" id="GBG28048.1"/>
    </source>
</evidence>
<evidence type="ECO:0000256" key="3">
    <source>
        <dbReference type="ARBA" id="ARBA00023043"/>
    </source>
</evidence>
<dbReference type="OrthoDB" id="266138at2759"/>
<comment type="caution">
    <text evidence="5">The sequence shown here is derived from an EMBL/GenBank/DDBJ whole genome shotgun (WGS) entry which is preliminary data.</text>
</comment>
<feature type="repeat" description="ANK" evidence="4">
    <location>
        <begin position="76"/>
        <end position="108"/>
    </location>
</feature>
<dbReference type="PROSITE" id="PS50088">
    <property type="entry name" value="ANK_REPEAT"/>
    <property type="match status" value="2"/>
</dbReference>
<dbReference type="InterPro" id="IPR025875">
    <property type="entry name" value="Leu-rich_rpt_4"/>
</dbReference>
<dbReference type="SMART" id="SM00248">
    <property type="entry name" value="ANK"/>
    <property type="match status" value="6"/>
</dbReference>
<evidence type="ECO:0000256" key="1">
    <source>
        <dbReference type="ARBA" id="ARBA00022614"/>
    </source>
</evidence>
<keyword evidence="6" id="KW-1185">Reference proteome</keyword>
<dbReference type="Gene3D" id="1.25.40.20">
    <property type="entry name" value="Ankyrin repeat-containing domain"/>
    <property type="match status" value="2"/>
</dbReference>
<dbReference type="InterPro" id="IPR002110">
    <property type="entry name" value="Ankyrin_rpt"/>
</dbReference>
<dbReference type="SUPFAM" id="SSF48403">
    <property type="entry name" value="Ankyrin repeat"/>
    <property type="match status" value="1"/>
</dbReference>
<proteinExistence type="predicted"/>
<organism evidence="5 6">
    <name type="scientific">Hondaea fermentalgiana</name>
    <dbReference type="NCBI Taxonomy" id="2315210"/>
    <lineage>
        <taxon>Eukaryota</taxon>
        <taxon>Sar</taxon>
        <taxon>Stramenopiles</taxon>
        <taxon>Bigyra</taxon>
        <taxon>Labyrinthulomycetes</taxon>
        <taxon>Thraustochytrida</taxon>
        <taxon>Thraustochytriidae</taxon>
        <taxon>Hondaea</taxon>
    </lineage>
</organism>
<keyword evidence="2" id="KW-0677">Repeat</keyword>
<feature type="repeat" description="ANK" evidence="4">
    <location>
        <begin position="314"/>
        <end position="335"/>
    </location>
</feature>
<dbReference type="PANTHER" id="PTHR24173">
    <property type="entry name" value="ANKYRIN REPEAT CONTAINING"/>
    <property type="match status" value="1"/>
</dbReference>
<dbReference type="SMART" id="SM00365">
    <property type="entry name" value="LRR_SD22"/>
    <property type="match status" value="3"/>
</dbReference>
<keyword evidence="1" id="KW-0433">Leucine-rich repeat</keyword>
<name>A0A2R5GE88_9STRA</name>
<dbReference type="EMBL" id="BEYU01000038">
    <property type="protein sequence ID" value="GBG28048.1"/>
    <property type="molecule type" value="Genomic_DNA"/>
</dbReference>
<reference evidence="5 6" key="1">
    <citation type="submission" date="2017-12" db="EMBL/GenBank/DDBJ databases">
        <title>Sequencing, de novo assembly and annotation of complete genome of a new Thraustochytrid species, strain FCC1311.</title>
        <authorList>
            <person name="Sedici K."/>
            <person name="Godart F."/>
            <person name="Aiese Cigliano R."/>
            <person name="Sanseverino W."/>
            <person name="Barakat M."/>
            <person name="Ortet P."/>
            <person name="Marechal E."/>
            <person name="Cagnac O."/>
            <person name="Amato A."/>
        </authorList>
    </citation>
    <scope>NUCLEOTIDE SEQUENCE [LARGE SCALE GENOMIC DNA]</scope>
</reference>
<dbReference type="InterPro" id="IPR001611">
    <property type="entry name" value="Leu-rich_rpt"/>
</dbReference>